<evidence type="ECO:0000313" key="2">
    <source>
        <dbReference type="Proteomes" id="UP000789405"/>
    </source>
</evidence>
<accession>A0A9N9EKA0</accession>
<protein>
    <submittedName>
        <fullName evidence="1">27959_t:CDS:1</fullName>
    </submittedName>
</protein>
<dbReference type="AlphaFoldDB" id="A0A9N9EKA0"/>
<dbReference type="OrthoDB" id="10457272at2759"/>
<organism evidence="1 2">
    <name type="scientific">Dentiscutata erythropus</name>
    <dbReference type="NCBI Taxonomy" id="1348616"/>
    <lineage>
        <taxon>Eukaryota</taxon>
        <taxon>Fungi</taxon>
        <taxon>Fungi incertae sedis</taxon>
        <taxon>Mucoromycota</taxon>
        <taxon>Glomeromycotina</taxon>
        <taxon>Glomeromycetes</taxon>
        <taxon>Diversisporales</taxon>
        <taxon>Gigasporaceae</taxon>
        <taxon>Dentiscutata</taxon>
    </lineage>
</organism>
<proteinExistence type="predicted"/>
<sequence>MDLDKLKRCMEKYNIFLDFDIANDIEQIQYLGSRALYSHRHPFERGILDTFLKARYNARAPTIKSMTLEKHPRFMIINDIDAKYAFRPQLYKQFAHEYCEDENLSCIRLWISAKNQIKLLKQQGFDLQDPNKTKLKRWNKLAFWVFLQENKLPSFYQVMAIRMDIKTVFPNKYLTYWNKFLKEPQNTDYSAKVMGDFMNVHYQGR</sequence>
<name>A0A9N9EKA0_9GLOM</name>
<comment type="caution">
    <text evidence="1">The sequence shown here is derived from an EMBL/GenBank/DDBJ whole genome shotgun (WGS) entry which is preliminary data.</text>
</comment>
<evidence type="ECO:0000313" key="1">
    <source>
        <dbReference type="EMBL" id="CAG8675093.1"/>
    </source>
</evidence>
<keyword evidence="2" id="KW-1185">Reference proteome</keyword>
<dbReference type="Proteomes" id="UP000789405">
    <property type="component" value="Unassembled WGS sequence"/>
</dbReference>
<dbReference type="EMBL" id="CAJVPY010007098">
    <property type="protein sequence ID" value="CAG8675093.1"/>
    <property type="molecule type" value="Genomic_DNA"/>
</dbReference>
<gene>
    <name evidence="1" type="ORF">DERYTH_LOCUS11469</name>
</gene>
<reference evidence="1" key="1">
    <citation type="submission" date="2021-06" db="EMBL/GenBank/DDBJ databases">
        <authorList>
            <person name="Kallberg Y."/>
            <person name="Tangrot J."/>
            <person name="Rosling A."/>
        </authorList>
    </citation>
    <scope>NUCLEOTIDE SEQUENCE</scope>
    <source>
        <strain evidence="1">MA453B</strain>
    </source>
</reference>